<evidence type="ECO:0000313" key="2">
    <source>
        <dbReference type="EMBL" id="HIJ99309.1"/>
    </source>
</evidence>
<feature type="transmembrane region" description="Helical" evidence="1">
    <location>
        <begin position="38"/>
        <end position="60"/>
    </location>
</feature>
<organism evidence="2 3">
    <name type="scientific">Candidatus Undinarchaeum marinum</name>
    <dbReference type="NCBI Taxonomy" id="2756141"/>
    <lineage>
        <taxon>Archaea</taxon>
        <taxon>Candidatus Undinarchaeota</taxon>
        <taxon>Candidatus Undinarchaeia</taxon>
        <taxon>Candidatus Undinarchaeales</taxon>
        <taxon>Candidatus Undinarchaeaceae</taxon>
        <taxon>Candidatus Undinarchaeum</taxon>
    </lineage>
</organism>
<comment type="caution">
    <text evidence="2">The sequence shown here is derived from an EMBL/GenBank/DDBJ whole genome shotgun (WGS) entry which is preliminary data.</text>
</comment>
<dbReference type="AlphaFoldDB" id="A0A832V3L7"/>
<evidence type="ECO:0000313" key="3">
    <source>
        <dbReference type="Proteomes" id="UP000604391"/>
    </source>
</evidence>
<accession>A0A832V3L7</accession>
<name>A0A832V3L7_9ARCH</name>
<keyword evidence="1" id="KW-1133">Transmembrane helix</keyword>
<sequence length="64" mass="6810">MAIKHGKVWESLLVAGSIIFAFGIIWGSLLLAKEFTEAQGALVLIIIGTVLLILSETSLLSKGK</sequence>
<keyword evidence="1" id="KW-0472">Membrane</keyword>
<dbReference type="Proteomes" id="UP000604391">
    <property type="component" value="Unassembled WGS sequence"/>
</dbReference>
<keyword evidence="1" id="KW-0812">Transmembrane</keyword>
<reference evidence="2 3" key="1">
    <citation type="journal article" name="Nat. Commun.">
        <title>Undinarchaeota illuminate DPANN phylogeny and the impact of gene transfer on archaeal evolution.</title>
        <authorList>
            <person name="Dombrowski N."/>
            <person name="Williams T.A."/>
            <person name="Sun J."/>
            <person name="Woodcroft B.J."/>
            <person name="Lee J.H."/>
            <person name="Minh B.Q."/>
            <person name="Rinke C."/>
            <person name="Spang A."/>
        </authorList>
    </citation>
    <scope>NUCLEOTIDE SEQUENCE [LARGE SCALE GENOMIC DNA]</scope>
    <source>
        <strain evidence="2">MAG_bin17</strain>
    </source>
</reference>
<gene>
    <name evidence="2" type="ORF">H1011_00610</name>
</gene>
<keyword evidence="3" id="KW-1185">Reference proteome</keyword>
<evidence type="ECO:0000256" key="1">
    <source>
        <dbReference type="SAM" id="Phobius"/>
    </source>
</evidence>
<dbReference type="EMBL" id="DVAD01000004">
    <property type="protein sequence ID" value="HIJ99309.1"/>
    <property type="molecule type" value="Genomic_DNA"/>
</dbReference>
<protein>
    <submittedName>
        <fullName evidence="2">Uncharacterized protein</fullName>
    </submittedName>
</protein>
<feature type="transmembrane region" description="Helical" evidence="1">
    <location>
        <begin position="12"/>
        <end position="32"/>
    </location>
</feature>
<proteinExistence type="predicted"/>